<dbReference type="Pfam" id="PF03104">
    <property type="entry name" value="DNA_pol_B_exo1"/>
    <property type="match status" value="1"/>
</dbReference>
<dbReference type="OrthoDB" id="2432824at2759"/>
<protein>
    <submittedName>
        <fullName evidence="2">977_t:CDS:1</fullName>
    </submittedName>
</protein>
<feature type="non-terminal residue" evidence="2">
    <location>
        <position position="273"/>
    </location>
</feature>
<feature type="non-terminal residue" evidence="2">
    <location>
        <position position="1"/>
    </location>
</feature>
<dbReference type="AlphaFoldDB" id="A0A9W4TAL6"/>
<sequence length="273" mass="31385">ILATGEDGSGNTMNMNLIRMGCIKAYPIRGYHAEKKPYLRITAPNKDLRFTALDIISKYNSETDQENRIETASDDTGTYYRKVAREYKIPLSGAPYYAKSQHCPHAFYIHIDNFRLIDNFEPLYKIYPSSFFAHDRALVLTWDIETYNSRGLGNFPEAKNDTSQVFTICMTLHWKDDPKPLEQICLVDVEIAPNPDWITIVCGNQANVLKAFALCWKSFAPDIQLGFNDSGYDWPFIVKKATKLNVFDWMVQQMSANPYKTANTQSTLTYNYF</sequence>
<dbReference type="EMBL" id="CAMKVN010022632">
    <property type="protein sequence ID" value="CAI2199890.1"/>
    <property type="molecule type" value="Genomic_DNA"/>
</dbReference>
<dbReference type="Gene3D" id="3.30.420.10">
    <property type="entry name" value="Ribonuclease H-like superfamily/Ribonuclease H"/>
    <property type="match status" value="1"/>
</dbReference>
<proteinExistence type="predicted"/>
<comment type="caution">
    <text evidence="2">The sequence shown here is derived from an EMBL/GenBank/DDBJ whole genome shotgun (WGS) entry which is preliminary data.</text>
</comment>
<evidence type="ECO:0000313" key="2">
    <source>
        <dbReference type="EMBL" id="CAI2199890.1"/>
    </source>
</evidence>
<evidence type="ECO:0000313" key="3">
    <source>
        <dbReference type="Proteomes" id="UP001153678"/>
    </source>
</evidence>
<keyword evidence="3" id="KW-1185">Reference proteome</keyword>
<evidence type="ECO:0000259" key="1">
    <source>
        <dbReference type="Pfam" id="PF03104"/>
    </source>
</evidence>
<feature type="domain" description="DNA-directed DNA polymerase family B exonuclease" evidence="1">
    <location>
        <begin position="136"/>
        <end position="249"/>
    </location>
</feature>
<dbReference type="GO" id="GO:0003676">
    <property type="term" value="F:nucleic acid binding"/>
    <property type="evidence" value="ECO:0007669"/>
    <property type="project" value="InterPro"/>
</dbReference>
<gene>
    <name evidence="2" type="ORF">FWILDA_LOCUS19298</name>
</gene>
<reference evidence="2" key="1">
    <citation type="submission" date="2022-08" db="EMBL/GenBank/DDBJ databases">
        <authorList>
            <person name="Kallberg Y."/>
            <person name="Tangrot J."/>
            <person name="Rosling A."/>
        </authorList>
    </citation>
    <scope>NUCLEOTIDE SEQUENCE</scope>
    <source>
        <strain evidence="2">Wild A</strain>
    </source>
</reference>
<accession>A0A9W4TAL6</accession>
<dbReference type="InterPro" id="IPR012337">
    <property type="entry name" value="RNaseH-like_sf"/>
</dbReference>
<dbReference type="InterPro" id="IPR036397">
    <property type="entry name" value="RNaseH_sf"/>
</dbReference>
<dbReference type="Proteomes" id="UP001153678">
    <property type="component" value="Unassembled WGS sequence"/>
</dbReference>
<dbReference type="SUPFAM" id="SSF53098">
    <property type="entry name" value="Ribonuclease H-like"/>
    <property type="match status" value="1"/>
</dbReference>
<dbReference type="InterPro" id="IPR006133">
    <property type="entry name" value="DNA-dir_DNA_pol_B_exonuc"/>
</dbReference>
<name>A0A9W4TAL6_9GLOM</name>
<organism evidence="2 3">
    <name type="scientific">Funneliformis geosporum</name>
    <dbReference type="NCBI Taxonomy" id="1117311"/>
    <lineage>
        <taxon>Eukaryota</taxon>
        <taxon>Fungi</taxon>
        <taxon>Fungi incertae sedis</taxon>
        <taxon>Mucoromycota</taxon>
        <taxon>Glomeromycotina</taxon>
        <taxon>Glomeromycetes</taxon>
        <taxon>Glomerales</taxon>
        <taxon>Glomeraceae</taxon>
        <taxon>Funneliformis</taxon>
    </lineage>
</organism>